<dbReference type="PANTHER" id="PTHR24243:SF208">
    <property type="entry name" value="PYROKININ-1 RECEPTOR"/>
    <property type="match status" value="1"/>
</dbReference>
<evidence type="ECO:0000256" key="1">
    <source>
        <dbReference type="ARBA" id="ARBA00004141"/>
    </source>
</evidence>
<reference evidence="10" key="1">
    <citation type="submission" date="2022-11" db="EMBL/GenBank/DDBJ databases">
        <title>Centuries of genome instability and evolution in soft-shell clam transmissible cancer (bioRxiv).</title>
        <authorList>
            <person name="Hart S.F.M."/>
            <person name="Yonemitsu M.A."/>
            <person name="Giersch R.M."/>
            <person name="Beal B.F."/>
            <person name="Arriagada G."/>
            <person name="Davis B.W."/>
            <person name="Ostrander E.A."/>
            <person name="Goff S.P."/>
            <person name="Metzger M.J."/>
        </authorList>
    </citation>
    <scope>NUCLEOTIDE SEQUENCE</scope>
    <source>
        <strain evidence="10">MELC-2E11</strain>
        <tissue evidence="10">Siphon/mantle</tissue>
    </source>
</reference>
<gene>
    <name evidence="10" type="ORF">MAR_004194</name>
</gene>
<feature type="transmembrane region" description="Helical" evidence="8">
    <location>
        <begin position="68"/>
        <end position="90"/>
    </location>
</feature>
<feature type="domain" description="G-protein coupled receptors family 1 profile" evidence="9">
    <location>
        <begin position="47"/>
        <end position="280"/>
    </location>
</feature>
<evidence type="ECO:0000256" key="8">
    <source>
        <dbReference type="SAM" id="Phobius"/>
    </source>
</evidence>
<dbReference type="InterPro" id="IPR017452">
    <property type="entry name" value="GPCR_Rhodpsn_7TM"/>
</dbReference>
<dbReference type="Gene3D" id="1.20.1070.10">
    <property type="entry name" value="Rhodopsin 7-helix transmembrane proteins"/>
    <property type="match status" value="1"/>
</dbReference>
<evidence type="ECO:0000259" key="9">
    <source>
        <dbReference type="PROSITE" id="PS50262"/>
    </source>
</evidence>
<protein>
    <submittedName>
        <fullName evidence="10">SIFAR-like protein</fullName>
    </submittedName>
</protein>
<feature type="transmembrane region" description="Helical" evidence="8">
    <location>
        <begin position="223"/>
        <end position="243"/>
    </location>
</feature>
<keyword evidence="4" id="KW-0297">G-protein coupled receptor</keyword>
<organism evidence="10 11">
    <name type="scientific">Mya arenaria</name>
    <name type="common">Soft-shell clam</name>
    <dbReference type="NCBI Taxonomy" id="6604"/>
    <lineage>
        <taxon>Eukaryota</taxon>
        <taxon>Metazoa</taxon>
        <taxon>Spiralia</taxon>
        <taxon>Lophotrochozoa</taxon>
        <taxon>Mollusca</taxon>
        <taxon>Bivalvia</taxon>
        <taxon>Autobranchia</taxon>
        <taxon>Heteroconchia</taxon>
        <taxon>Euheterodonta</taxon>
        <taxon>Imparidentia</taxon>
        <taxon>Neoheterodontei</taxon>
        <taxon>Myida</taxon>
        <taxon>Myoidea</taxon>
        <taxon>Myidae</taxon>
        <taxon>Mya</taxon>
    </lineage>
</organism>
<evidence type="ECO:0000313" key="10">
    <source>
        <dbReference type="EMBL" id="WAR14089.1"/>
    </source>
</evidence>
<dbReference type="Pfam" id="PF00001">
    <property type="entry name" value="7tm_1"/>
    <property type="match status" value="2"/>
</dbReference>
<keyword evidence="2 8" id="KW-0812">Transmembrane</keyword>
<comment type="subcellular location">
    <subcellularLocation>
        <location evidence="1">Membrane</location>
        <topology evidence="1">Multi-pass membrane protein</topology>
    </subcellularLocation>
</comment>
<dbReference type="SUPFAM" id="SSF81321">
    <property type="entry name" value="Family A G protein-coupled receptor-like"/>
    <property type="match status" value="1"/>
</dbReference>
<evidence type="ECO:0000313" key="11">
    <source>
        <dbReference type="Proteomes" id="UP001164746"/>
    </source>
</evidence>
<dbReference type="PRINTS" id="PR00237">
    <property type="entry name" value="GPCRRHODOPSN"/>
</dbReference>
<evidence type="ECO:0000256" key="4">
    <source>
        <dbReference type="ARBA" id="ARBA00023040"/>
    </source>
</evidence>
<evidence type="ECO:0000256" key="6">
    <source>
        <dbReference type="ARBA" id="ARBA00023170"/>
    </source>
</evidence>
<dbReference type="InterPro" id="IPR000276">
    <property type="entry name" value="GPCR_Rhodpsn"/>
</dbReference>
<evidence type="ECO:0000256" key="7">
    <source>
        <dbReference type="ARBA" id="ARBA00023224"/>
    </source>
</evidence>
<accession>A0ABY7F036</accession>
<proteinExistence type="predicted"/>
<keyword evidence="7" id="KW-0807">Transducer</keyword>
<dbReference type="PANTHER" id="PTHR24243">
    <property type="entry name" value="G-PROTEIN COUPLED RECEPTOR"/>
    <property type="match status" value="1"/>
</dbReference>
<name>A0ABY7F036_MYAAR</name>
<evidence type="ECO:0000256" key="2">
    <source>
        <dbReference type="ARBA" id="ARBA00022692"/>
    </source>
</evidence>
<keyword evidence="3 8" id="KW-1133">Transmembrane helix</keyword>
<dbReference type="Proteomes" id="UP001164746">
    <property type="component" value="Chromosome 9"/>
</dbReference>
<sequence>MDVNGSLQDVNVTSSIFQYGTRRNVASWQTVTAAVCLSPIIVLGVIGNLFSLLVWIKGRRRKTSTARYLSALALADILVLLLPAAEFWVFYVLHVDLRAKSWFLCKFYSYLTYLTPVTSAWILVAVTVERAMSVWIPHRINVECTIHSSSLIKNSFVVWLVLDLCLFFIIPFGIMLFCNISIMAKVVCLANARRNTLQARGGQTTAPRGGRSQKMLKTVTRRIIVLSVTYCVCNAPLAIYNLILISDGADDILNSEHIAGYRIVFHILMFLNNGVNFLLYCMIGSGFRKDFVGMFKSGSRTSTTR</sequence>
<keyword evidence="6" id="KW-0675">Receptor</keyword>
<evidence type="ECO:0000256" key="3">
    <source>
        <dbReference type="ARBA" id="ARBA00022989"/>
    </source>
</evidence>
<feature type="transmembrane region" description="Helical" evidence="8">
    <location>
        <begin position="110"/>
        <end position="128"/>
    </location>
</feature>
<keyword evidence="5 8" id="KW-0472">Membrane</keyword>
<dbReference type="PROSITE" id="PS50262">
    <property type="entry name" value="G_PROTEIN_RECEP_F1_2"/>
    <property type="match status" value="1"/>
</dbReference>
<feature type="transmembrane region" description="Helical" evidence="8">
    <location>
        <begin position="263"/>
        <end position="287"/>
    </location>
</feature>
<dbReference type="EMBL" id="CP111020">
    <property type="protein sequence ID" value="WAR14089.1"/>
    <property type="molecule type" value="Genomic_DNA"/>
</dbReference>
<evidence type="ECO:0000256" key="5">
    <source>
        <dbReference type="ARBA" id="ARBA00023136"/>
    </source>
</evidence>
<keyword evidence="11" id="KW-1185">Reference proteome</keyword>
<feature type="transmembrane region" description="Helical" evidence="8">
    <location>
        <begin position="31"/>
        <end position="56"/>
    </location>
</feature>